<feature type="region of interest" description="Disordered" evidence="19">
    <location>
        <begin position="2151"/>
        <end position="2194"/>
    </location>
</feature>
<dbReference type="GO" id="GO:0005524">
    <property type="term" value="F:ATP binding"/>
    <property type="evidence" value="ECO:0007669"/>
    <property type="project" value="UniProtKB-KW"/>
</dbReference>
<dbReference type="Gene3D" id="3.30.160.20">
    <property type="match status" value="2"/>
</dbReference>
<evidence type="ECO:0000256" key="4">
    <source>
        <dbReference type="ARBA" id="ARBA00012552"/>
    </source>
</evidence>
<keyword evidence="26" id="KW-1185">Reference proteome</keyword>
<evidence type="ECO:0000259" key="24">
    <source>
        <dbReference type="PROSITE" id="PS51777"/>
    </source>
</evidence>
<dbReference type="SMART" id="SM00487">
    <property type="entry name" value="DEXDc"/>
    <property type="match status" value="1"/>
</dbReference>
<keyword evidence="12 18" id="KW-0175">Coiled coil</keyword>
<dbReference type="InterPro" id="IPR014001">
    <property type="entry name" value="Helicase_ATP-bd"/>
</dbReference>
<dbReference type="InterPro" id="IPR036322">
    <property type="entry name" value="WD40_repeat_dom_sf"/>
</dbReference>
<dbReference type="PROSITE" id="PS00690">
    <property type="entry name" value="DEAH_ATP_HELICASE"/>
    <property type="match status" value="1"/>
</dbReference>
<dbReference type="Pfam" id="PF09744">
    <property type="entry name" value="RH1"/>
    <property type="match status" value="1"/>
</dbReference>
<dbReference type="FunFam" id="1.20.5.1000:FF:000001">
    <property type="entry name" value="C-Jun-amino-terminal kinase-interacting protein 3 isoform X2"/>
    <property type="match status" value="1"/>
</dbReference>
<comment type="similarity">
    <text evidence="2">Belongs to the DEAD box helicase family. DEAH subfamily.</text>
</comment>
<dbReference type="SMART" id="SM00490">
    <property type="entry name" value="HELICc"/>
    <property type="match status" value="1"/>
</dbReference>
<evidence type="ECO:0000313" key="26">
    <source>
        <dbReference type="Proteomes" id="UP000719412"/>
    </source>
</evidence>
<evidence type="ECO:0000256" key="14">
    <source>
        <dbReference type="ARBA" id="ARBA00064055"/>
    </source>
</evidence>
<evidence type="ECO:0000256" key="6">
    <source>
        <dbReference type="ARBA" id="ARBA00022553"/>
    </source>
</evidence>
<dbReference type="PANTHER" id="PTHR13886:SF4">
    <property type="entry name" value="JNK-INTERACTING PROTEIN 3"/>
    <property type="match status" value="1"/>
</dbReference>
<dbReference type="GO" id="GO:0016787">
    <property type="term" value="F:hydrolase activity"/>
    <property type="evidence" value="ECO:0007669"/>
    <property type="project" value="UniProtKB-KW"/>
</dbReference>
<keyword evidence="5" id="KW-0963">Cytoplasm</keyword>
<protein>
    <recommendedName>
        <fullName evidence="15">JNK-interacting protein 3</fullName>
        <ecNumber evidence="4">3.6.4.13</ecNumber>
    </recommendedName>
    <alternativeName>
        <fullName evidence="16">Protein sunday driver</fullName>
    </alternativeName>
</protein>
<dbReference type="FunFam" id="1.20.58.1770:FF:000001">
    <property type="entry name" value="C-Jun-amino-terminal kinase-interacting protein 3 isoform X1"/>
    <property type="match status" value="1"/>
</dbReference>
<evidence type="ECO:0000256" key="8">
    <source>
        <dbReference type="ARBA" id="ARBA00022741"/>
    </source>
</evidence>
<dbReference type="InterPro" id="IPR027417">
    <property type="entry name" value="P-loop_NTPase"/>
</dbReference>
<dbReference type="FunFam" id="3.40.50.300:FF:000284">
    <property type="entry name" value="probable ATP-dependent RNA helicase YTHDC2"/>
    <property type="match status" value="1"/>
</dbReference>
<dbReference type="Gene3D" id="1.20.58.1770">
    <property type="match status" value="1"/>
</dbReference>
<feature type="compositionally biased region" description="Polar residues" evidence="19">
    <location>
        <begin position="1630"/>
        <end position="1646"/>
    </location>
</feature>
<feature type="compositionally biased region" description="Polar residues" evidence="19">
    <location>
        <begin position="2098"/>
        <end position="2111"/>
    </location>
</feature>
<reference evidence="25" key="1">
    <citation type="journal article" date="2020" name="J Insects Food Feed">
        <title>The yellow mealworm (Tenebrio molitor) genome: a resource for the emerging insects as food and feed industry.</title>
        <authorList>
            <person name="Eriksson T."/>
            <person name="Andere A."/>
            <person name="Kelstrup H."/>
            <person name="Emery V."/>
            <person name="Picard C."/>
        </authorList>
    </citation>
    <scope>NUCLEOTIDE SEQUENCE</scope>
    <source>
        <strain evidence="25">Stoneville</strain>
        <tissue evidence="25">Whole head</tissue>
    </source>
</reference>
<feature type="compositionally biased region" description="Basic and acidic residues" evidence="19">
    <location>
        <begin position="2085"/>
        <end position="2097"/>
    </location>
</feature>
<dbReference type="InterPro" id="IPR032486">
    <property type="entry name" value="JIP_LZII"/>
</dbReference>
<evidence type="ECO:0000256" key="2">
    <source>
        <dbReference type="ARBA" id="ARBA00008792"/>
    </source>
</evidence>
<reference evidence="25" key="2">
    <citation type="submission" date="2021-08" db="EMBL/GenBank/DDBJ databases">
        <authorList>
            <person name="Eriksson T."/>
        </authorList>
    </citation>
    <scope>NUCLEOTIDE SEQUENCE</scope>
    <source>
        <strain evidence="25">Stoneville</strain>
        <tissue evidence="25">Whole head</tissue>
    </source>
</reference>
<feature type="region of interest" description="Disordered" evidence="19">
    <location>
        <begin position="2084"/>
        <end position="2119"/>
    </location>
</feature>
<dbReference type="Proteomes" id="UP000719412">
    <property type="component" value="Unassembled WGS sequence"/>
</dbReference>
<dbReference type="Gene3D" id="1.20.5.1000">
    <property type="entry name" value="arf6 gtpase in complex with a specific effector, jip4"/>
    <property type="match status" value="1"/>
</dbReference>
<evidence type="ECO:0000256" key="5">
    <source>
        <dbReference type="ARBA" id="ARBA00022490"/>
    </source>
</evidence>
<dbReference type="InterPro" id="IPR034743">
    <property type="entry name" value="RH1"/>
</dbReference>
<evidence type="ECO:0000259" key="22">
    <source>
        <dbReference type="PROSITE" id="PS51194"/>
    </source>
</evidence>
<evidence type="ECO:0000256" key="13">
    <source>
        <dbReference type="ARBA" id="ARBA00059054"/>
    </source>
</evidence>
<keyword evidence="9" id="KW-0378">Hydrolase</keyword>
<dbReference type="InterPro" id="IPR001650">
    <property type="entry name" value="Helicase_C-like"/>
</dbReference>
<organism evidence="25 26">
    <name type="scientific">Tenebrio molitor</name>
    <name type="common">Yellow mealworm beetle</name>
    <dbReference type="NCBI Taxonomy" id="7067"/>
    <lineage>
        <taxon>Eukaryota</taxon>
        <taxon>Metazoa</taxon>
        <taxon>Ecdysozoa</taxon>
        <taxon>Arthropoda</taxon>
        <taxon>Hexapoda</taxon>
        <taxon>Insecta</taxon>
        <taxon>Pterygota</taxon>
        <taxon>Neoptera</taxon>
        <taxon>Endopterygota</taxon>
        <taxon>Coleoptera</taxon>
        <taxon>Polyphaga</taxon>
        <taxon>Cucujiformia</taxon>
        <taxon>Tenebrionidae</taxon>
        <taxon>Tenebrio</taxon>
    </lineage>
</organism>
<evidence type="ECO:0000256" key="11">
    <source>
        <dbReference type="ARBA" id="ARBA00022840"/>
    </source>
</evidence>
<evidence type="ECO:0000256" key="15">
    <source>
        <dbReference type="ARBA" id="ARBA00069747"/>
    </source>
</evidence>
<feature type="region of interest" description="Disordered" evidence="19">
    <location>
        <begin position="1630"/>
        <end position="1654"/>
    </location>
</feature>
<dbReference type="InterPro" id="IPR034744">
    <property type="entry name" value="RH2"/>
</dbReference>
<dbReference type="GO" id="GO:0030159">
    <property type="term" value="F:signaling receptor complex adaptor activity"/>
    <property type="evidence" value="ECO:0007669"/>
    <property type="project" value="TreeGrafter"/>
</dbReference>
<dbReference type="GO" id="GO:0003724">
    <property type="term" value="F:RNA helicase activity"/>
    <property type="evidence" value="ECO:0007669"/>
    <property type="project" value="UniProtKB-EC"/>
</dbReference>
<dbReference type="InterPro" id="IPR039911">
    <property type="entry name" value="JIP3/JIP4"/>
</dbReference>
<dbReference type="Gene3D" id="1.20.120.1080">
    <property type="match status" value="1"/>
</dbReference>
<dbReference type="PROSITE" id="PS51194">
    <property type="entry name" value="HELICASE_CTER"/>
    <property type="match status" value="1"/>
</dbReference>
<evidence type="ECO:0000256" key="7">
    <source>
        <dbReference type="ARBA" id="ARBA00022737"/>
    </source>
</evidence>
<feature type="coiled-coil region" evidence="18">
    <location>
        <begin position="1416"/>
        <end position="1517"/>
    </location>
</feature>
<evidence type="ECO:0000256" key="16">
    <source>
        <dbReference type="ARBA" id="ARBA00082388"/>
    </source>
</evidence>
<evidence type="ECO:0000256" key="17">
    <source>
        <dbReference type="PROSITE-ProRule" id="PRU00266"/>
    </source>
</evidence>
<feature type="domain" description="Helicase C-terminal" evidence="22">
    <location>
        <begin position="735"/>
        <end position="908"/>
    </location>
</feature>
<dbReference type="CDD" id="cd19854">
    <property type="entry name" value="DSRM_DHX9_rpt1"/>
    <property type="match status" value="1"/>
</dbReference>
<evidence type="ECO:0000259" key="21">
    <source>
        <dbReference type="PROSITE" id="PS51192"/>
    </source>
</evidence>
<dbReference type="GO" id="GO:0005078">
    <property type="term" value="F:MAP-kinase scaffold activity"/>
    <property type="evidence" value="ECO:0007669"/>
    <property type="project" value="InterPro"/>
</dbReference>
<evidence type="ECO:0000259" key="23">
    <source>
        <dbReference type="PROSITE" id="PS51776"/>
    </source>
</evidence>
<evidence type="ECO:0000259" key="20">
    <source>
        <dbReference type="PROSITE" id="PS50137"/>
    </source>
</evidence>
<dbReference type="CDD" id="cd18791">
    <property type="entry name" value="SF2_C_RHA"/>
    <property type="match status" value="1"/>
</dbReference>
<dbReference type="Pfam" id="PF00035">
    <property type="entry name" value="dsrm"/>
    <property type="match status" value="2"/>
</dbReference>
<dbReference type="InterPro" id="IPR011709">
    <property type="entry name" value="DEAD-box_helicase_OB_fold"/>
</dbReference>
<dbReference type="FunFam" id="3.30.160.20:FF:000028">
    <property type="entry name" value="ATP-dependent RNA helicase A"/>
    <property type="match status" value="1"/>
</dbReference>
<evidence type="ECO:0000256" key="10">
    <source>
        <dbReference type="ARBA" id="ARBA00022806"/>
    </source>
</evidence>
<evidence type="ECO:0000256" key="18">
    <source>
        <dbReference type="SAM" id="Coils"/>
    </source>
</evidence>
<dbReference type="Pfam" id="PF00271">
    <property type="entry name" value="Helicase_C"/>
    <property type="match status" value="1"/>
</dbReference>
<feature type="domain" description="RH1" evidence="23">
    <location>
        <begin position="1362"/>
        <end position="1450"/>
    </location>
</feature>
<keyword evidence="6" id="KW-0597">Phosphoprotein</keyword>
<dbReference type="PROSITE" id="PS51777">
    <property type="entry name" value="RH2"/>
    <property type="match status" value="1"/>
</dbReference>
<feature type="compositionally biased region" description="Acidic residues" evidence="19">
    <location>
        <begin position="692"/>
        <end position="705"/>
    </location>
</feature>
<evidence type="ECO:0000256" key="1">
    <source>
        <dbReference type="ARBA" id="ARBA00004556"/>
    </source>
</evidence>
<dbReference type="InterPro" id="IPR007502">
    <property type="entry name" value="Helicase-assoc_dom"/>
</dbReference>
<dbReference type="Pfam" id="PF16471">
    <property type="entry name" value="JIP_LZII"/>
    <property type="match status" value="1"/>
</dbReference>
<keyword evidence="11" id="KW-0067">ATP-binding</keyword>
<comment type="similarity">
    <text evidence="3">Belongs to the JIP scaffold family.</text>
</comment>
<comment type="subunit">
    <text evidence="14">Forms homo- and heterooligomeric complexes. Binds the TPR motif-containing C-terminal of kinesin light chain, Klc. Pre-assembled syd scaffolding complexes are then transported as a cargo of kinesin, to the required subcellular location.</text>
</comment>
<dbReference type="CDD" id="cd19855">
    <property type="entry name" value="DSRM_DHX9_rpt2"/>
    <property type="match status" value="1"/>
</dbReference>
<dbReference type="InterPro" id="IPR044446">
    <property type="entry name" value="DHX9_DSRM_2"/>
</dbReference>
<keyword evidence="17" id="KW-0694">RNA-binding</keyword>
<dbReference type="InterPro" id="IPR015943">
    <property type="entry name" value="WD40/YVTN_repeat-like_dom_sf"/>
</dbReference>
<dbReference type="PROSITE" id="PS51192">
    <property type="entry name" value="HELICASE_ATP_BIND_1"/>
    <property type="match status" value="1"/>
</dbReference>
<dbReference type="Pfam" id="PF19056">
    <property type="entry name" value="WD40_2"/>
    <property type="match status" value="1"/>
</dbReference>
<feature type="domain" description="DRBM" evidence="20">
    <location>
        <begin position="272"/>
        <end position="344"/>
    </location>
</feature>
<dbReference type="EC" id="3.6.4.13" evidence="4"/>
<dbReference type="GO" id="GO:0010468">
    <property type="term" value="P:regulation of gene expression"/>
    <property type="evidence" value="ECO:0007669"/>
    <property type="project" value="UniProtKB-ARBA"/>
</dbReference>
<dbReference type="GO" id="GO:0019894">
    <property type="term" value="F:kinesin binding"/>
    <property type="evidence" value="ECO:0007669"/>
    <property type="project" value="TreeGrafter"/>
</dbReference>
<dbReference type="Pfam" id="PF00270">
    <property type="entry name" value="DEAD"/>
    <property type="match status" value="1"/>
</dbReference>
<dbReference type="InterPro" id="IPR014720">
    <property type="entry name" value="dsRBD_dom"/>
</dbReference>
<feature type="domain" description="DRBM" evidence="20">
    <location>
        <begin position="121"/>
        <end position="176"/>
    </location>
</feature>
<dbReference type="GO" id="GO:0016192">
    <property type="term" value="P:vesicle-mediated transport"/>
    <property type="evidence" value="ECO:0007669"/>
    <property type="project" value="TreeGrafter"/>
</dbReference>
<name>A0A8J6L7A7_TENMO</name>
<dbReference type="GO" id="GO:0048471">
    <property type="term" value="C:perinuclear region of cytoplasm"/>
    <property type="evidence" value="ECO:0007669"/>
    <property type="project" value="UniProtKB-SubCell"/>
</dbReference>
<dbReference type="InterPro" id="IPR011545">
    <property type="entry name" value="DEAD/DEAH_box_helicase_dom"/>
</dbReference>
<comment type="subcellular location">
    <subcellularLocation>
        <location evidence="1">Cytoplasm</location>
        <location evidence="1">Perinuclear region</location>
    </subcellularLocation>
</comment>
<proteinExistence type="inferred from homology"/>
<dbReference type="SUPFAM" id="SSF52540">
    <property type="entry name" value="P-loop containing nucleoside triphosphate hydrolases"/>
    <property type="match status" value="1"/>
</dbReference>
<feature type="coiled-coil region" evidence="18">
    <location>
        <begin position="1716"/>
        <end position="1811"/>
    </location>
</feature>
<feature type="domain" description="RH2" evidence="24">
    <location>
        <begin position="1783"/>
        <end position="1853"/>
    </location>
</feature>
<accession>A0A8J6L7A7</accession>
<dbReference type="PROSITE" id="PS51776">
    <property type="entry name" value="RH1"/>
    <property type="match status" value="1"/>
</dbReference>
<comment type="caution">
    <text evidence="25">The sequence shown here is derived from an EMBL/GenBank/DDBJ whole genome shotgun (WGS) entry which is preliminary data.</text>
</comment>
<dbReference type="SUPFAM" id="SSF54768">
    <property type="entry name" value="dsRNA-binding domain-like"/>
    <property type="match status" value="2"/>
</dbReference>
<evidence type="ECO:0000256" key="3">
    <source>
        <dbReference type="ARBA" id="ARBA00009866"/>
    </source>
</evidence>
<dbReference type="SMART" id="SM00847">
    <property type="entry name" value="HA2"/>
    <property type="match status" value="1"/>
</dbReference>
<evidence type="ECO:0000256" key="12">
    <source>
        <dbReference type="ARBA" id="ARBA00023054"/>
    </source>
</evidence>
<evidence type="ECO:0000256" key="9">
    <source>
        <dbReference type="ARBA" id="ARBA00022801"/>
    </source>
</evidence>
<feature type="region of interest" description="Disordered" evidence="19">
    <location>
        <begin position="683"/>
        <end position="711"/>
    </location>
</feature>
<dbReference type="SUPFAM" id="SSF50978">
    <property type="entry name" value="WD40 repeat-like"/>
    <property type="match status" value="1"/>
</dbReference>
<dbReference type="FunFam" id="3.40.50.300:FF:000677">
    <property type="entry name" value="ATP-dependent RNA helicase A"/>
    <property type="match status" value="1"/>
</dbReference>
<gene>
    <name evidence="25" type="ORF">GEV33_013520</name>
</gene>
<dbReference type="Pfam" id="PF07717">
    <property type="entry name" value="OB_NTP_bind"/>
    <property type="match status" value="1"/>
</dbReference>
<keyword evidence="10" id="KW-0347">Helicase</keyword>
<dbReference type="GO" id="GO:0003725">
    <property type="term" value="F:double-stranded RNA binding"/>
    <property type="evidence" value="ECO:0007669"/>
    <property type="project" value="InterPro"/>
</dbReference>
<dbReference type="Gene3D" id="2.130.10.10">
    <property type="entry name" value="YVTN repeat-like/Quinoprotein amine dehydrogenase"/>
    <property type="match status" value="1"/>
</dbReference>
<evidence type="ECO:0000313" key="25">
    <source>
        <dbReference type="EMBL" id="KAH0809272.1"/>
    </source>
</evidence>
<comment type="function">
    <text evidence="13">The JNK-interacting protein (JIP) group of scaffold proteins selectively mediates JNK-signaling by aggregating specific components of the MAPK cascade to form a functional JNK signaling module. May function as a regulator of vesicle transport, through interactions with the JNK-signaling components and motor proteins. Syd is required for efficient kinesin-I mediated axonal transport.</text>
</comment>
<feature type="domain" description="Helicase ATP-binding" evidence="21">
    <location>
        <begin position="492"/>
        <end position="658"/>
    </location>
</feature>
<keyword evidence="8" id="KW-0547">Nucleotide-binding</keyword>
<dbReference type="EMBL" id="JABDTM020028237">
    <property type="protein sequence ID" value="KAH0809272.1"/>
    <property type="molecule type" value="Genomic_DNA"/>
</dbReference>
<sequence>MEGDGVIASINDDFPPGLPNVILTSCPVTSFNIHVSAERLAVLSMSRNFIIHRPFSKSWRASEYSYAHGISIRILECPITVRTTRVIFVSAEKDPRKRGEKDIRGNQDDSRKFHDRLPVVYGKYSKGGVVGGPKHRQRFLCEVRIEGYSYVGAGNSTNKKDAQTNASRDYVSYLIREGIVNPNDVPDLQDIPTSGPGNDNVANNQGPTPSVFQQGMGPSSFGEAYRPLGKGGRSDQSEGWHYMNRAQEQKSLEDAEDLDVNAQIHGNWTVENAKSKLHQFMQSNKIHSDYKYTQVGPDHSRTFVAEMSFYVKQLNRTITGRDSGSNKQTASKSCALSIVRQLFHLGVIEAFTGTLKKDKSGVQMNPFDVQISPELQAQIKDCLECLNITPNDVKPTEDGQPVSLLSNQILHEFQAAKPTAAGVVPWSPPQQNWNPWTGCNIDEGPLANANLDQVSEDMLEESKQSMNHNEHLQKSVQERQELPVFTMKRQIMEAINDNPVIIIKGNTGCGKTTQVCQYILEDYIMSGQGAWCNICITQPRRISAVSVSERVANERCEQLGQSVGYSVRFESVLPRPYGSIMFCTVGVLLKKLENGLRGVSHVIVDEIHERDVNSDFIMVVLRDMIHTFPDLRVILMSATIDTSLFSKYFNNCPVVEITGRTYPVQQYFLEDCIELTRFVPPTETRKRKSGGGDDDENTIGDEGDENMNKIIDPKFSNQTKNAMARMSEREISFELMEALLKYIKSQEIPGAVLVFLPGWNLIFAMMRHLQQHPIFGSAGYKILPLHSQIPREDQRKVFEPVPPHVTKVILATNIAETSITINDVVFVIDSCKAKIKMFTSHNNMTSYATVWASKTNLEQRKGRAGRVRPGFCFHLCSNARYERLEEHMTAEMFRTPLHELALSIKLLKLGSIGHFLSKAIEPPPLDAVIEAEVLLREMKCLDSNDELTPLGRIIAKLPIEPRLGKMMVLGCIFMCGGPLATMAANSSTFPEIFTLDMGHRRLTYHQKALAGDRFSDHVAMLTAFELWDQARQGGEEAEQRFCDYKGISMPTMRVTWEAKHQLQQILTSVGIPEETLLPIMMETIGPDPKLDVVMALMCYGLYPNVCYHKEKRKVLTTESKEALIHKTSVNCSNFEQTFPFPFFVFGEKIRTRAVSCKQMSMVTPIHLLLFGSRKIDWVDGVVRLDNWINLKMDPVVAAQIVALRPALESLVVRASQEPEQILEMAPTDMKFVATIKELCKLHAGSYQLERVKPQLPQSKRPPRGHTLGYTGPPPKFLRGEEDLIIEEAVIGEDLEEVTALEDKAISIEADSVAELLSGEGVLEVEEDLEEGIMIIIIEKENRLIEKVEIMDLDDSGGGLGSETIYGTHEDSHVVMSEKVQSLAGSIYQEFERMIARYDEDVVKTLMPLLVNVLECLDAAYQQNQEHDVELELLREDNEQLVTQYEREKGARKASEQKLLEFEDAAEGERKELAARLEALESIVRMLELKHKNSMEHAGRLEEREGELKKEYAKLHERYTELFKTHMDYMERTKLLLSGQQLANERAEAGRLNSNRINVGRSSGPMSFGFASLENAEVVDSVPSSPISSVHSSPSLHSELDNMGPKRGIHTVERAQETDSLNLENKSVITSPVSPQAPQATNNNTGRLHTKKEQRSGNTLYQELSFQDVDGDDDGDITGGWVHPGEYASSGMGKEVENLIMENNELLATKNALNVVKDDLIVKVDELTGELEMLREEILSLNMSRTKLRERISDLEEELRKVKEAHEAKQEAGDEESDVPMAQRKRFTRVEMARVLMERNQYKERFMELQEAVRWTEMIRASKNDTAFDKKSKQSIWRFFSNLFSGTERPQRPLVGPHLRFQTATNQIAPGVRALPRPGHDFVETELGSEKLAVRRAVERREQYRQVRAHVRKEDGRLQAYGWSLPGKVGPGTKGTQNSSGVPVPVPVYCRPLAETTPGMKIWCAAGVNLMGGFTKDGGLMVGGSVFYSEEPKLEPVQQNEVDSLDQELNALREGALLETRLSSLVWICTYTHAASIVTVIDANNPAEILNSFGVCANHVLCIASVPGASPNDYNKTYTKINVSENVKDSSDNVESSKNESTTPPSENTKQNGKNHEEMEEASLIGKVTFIENDQSVVNKKDKYTKVVQVEEADNAKASEETSDAPCDTPTETESSMENETDGAKPEPAEGKTSNQEIMSSVLATMWLGAENGMVYVHSSVANWNQCLHSVKLQDAVISIVHINGKVVAALACGTLAIFARNDEGEWDLSRYHLVQVGLPYQSVRCLAVVGDKVWCGYRNKIHVLEPHELKIIHSLEAHPRRESPVRQIAWLGEGVWVSIRLDSTLRLYHAHTHQHLQDVDIEPYVSKMLGTGKLGFSFVRITCLLISSNRLWIGTSNGVIISVPLSESGGCAGSIVPRGSNSLPGAGVRVPPVPGSFVPYCTMAHAQLSFHGHRDNVKFFVAVPGNGGMSAASTPSEALSTSATSIGLPPKQPSAMLVMSGGEGYIDFRIEDDNDPRDGASHLLVWQVLSDIPGNPVGYVLT</sequence>
<evidence type="ECO:0000256" key="19">
    <source>
        <dbReference type="SAM" id="MobiDB-lite"/>
    </source>
</evidence>
<dbReference type="InterPro" id="IPR002464">
    <property type="entry name" value="DNA/RNA_helicase_DEAH_CS"/>
</dbReference>
<dbReference type="PANTHER" id="PTHR13886">
    <property type="entry name" value="JNK/SAPK-ASSOCIATED PROTEIN"/>
    <property type="match status" value="1"/>
</dbReference>
<dbReference type="SMART" id="SM00358">
    <property type="entry name" value="DSRM"/>
    <property type="match status" value="2"/>
</dbReference>
<keyword evidence="7" id="KW-0677">Repeat</keyword>
<dbReference type="InterPro" id="IPR044445">
    <property type="entry name" value="DHX9_DSRM_1"/>
</dbReference>
<dbReference type="Gene3D" id="3.40.50.300">
    <property type="entry name" value="P-loop containing nucleotide triphosphate hydrolases"/>
    <property type="match status" value="2"/>
</dbReference>
<dbReference type="PROSITE" id="PS50137">
    <property type="entry name" value="DS_RBD"/>
    <property type="match status" value="2"/>
</dbReference>
<dbReference type="GO" id="GO:0008432">
    <property type="term" value="F:JUN kinase binding"/>
    <property type="evidence" value="ECO:0007669"/>
    <property type="project" value="TreeGrafter"/>
</dbReference>